<evidence type="ECO:0000313" key="4">
    <source>
        <dbReference type="Proteomes" id="UP001291623"/>
    </source>
</evidence>
<reference evidence="3" key="1">
    <citation type="submission" date="2023-12" db="EMBL/GenBank/DDBJ databases">
        <title>Genome assembly of Anisodus tanguticus.</title>
        <authorList>
            <person name="Wang Y.-J."/>
        </authorList>
    </citation>
    <scope>NUCLEOTIDE SEQUENCE</scope>
    <source>
        <strain evidence="3">KB-2021</strain>
        <tissue evidence="3">Leaf</tissue>
    </source>
</reference>
<organism evidence="3 4">
    <name type="scientific">Anisodus tanguticus</name>
    <dbReference type="NCBI Taxonomy" id="243964"/>
    <lineage>
        <taxon>Eukaryota</taxon>
        <taxon>Viridiplantae</taxon>
        <taxon>Streptophyta</taxon>
        <taxon>Embryophyta</taxon>
        <taxon>Tracheophyta</taxon>
        <taxon>Spermatophyta</taxon>
        <taxon>Magnoliopsida</taxon>
        <taxon>eudicotyledons</taxon>
        <taxon>Gunneridae</taxon>
        <taxon>Pentapetalae</taxon>
        <taxon>asterids</taxon>
        <taxon>lamiids</taxon>
        <taxon>Solanales</taxon>
        <taxon>Solanaceae</taxon>
        <taxon>Solanoideae</taxon>
        <taxon>Hyoscyameae</taxon>
        <taxon>Anisodus</taxon>
    </lineage>
</organism>
<sequence>MAFAVCGSALGGSHGIPRAHYKGRQGHPCTRKSVTGEIFLTHFMLSKLIYQVGQKRGRRPMEEDDDEQPKKKVRMGMPAHNGLVFTMLVAQ</sequence>
<dbReference type="InterPro" id="IPR055900">
    <property type="entry name" value="DUF7477"/>
</dbReference>
<protein>
    <recommendedName>
        <fullName evidence="2">DUF7477 domain-containing protein</fullName>
    </recommendedName>
</protein>
<evidence type="ECO:0000256" key="1">
    <source>
        <dbReference type="SAM" id="MobiDB-lite"/>
    </source>
</evidence>
<dbReference type="Proteomes" id="UP001291623">
    <property type="component" value="Unassembled WGS sequence"/>
</dbReference>
<comment type="caution">
    <text evidence="3">The sequence shown here is derived from an EMBL/GenBank/DDBJ whole genome shotgun (WGS) entry which is preliminary data.</text>
</comment>
<accession>A0AAE1SAI9</accession>
<gene>
    <name evidence="3" type="ORF">RND71_013688</name>
</gene>
<name>A0AAE1SAI9_9SOLA</name>
<keyword evidence="4" id="KW-1185">Reference proteome</keyword>
<evidence type="ECO:0000313" key="3">
    <source>
        <dbReference type="EMBL" id="KAK4365808.1"/>
    </source>
</evidence>
<dbReference type="AlphaFoldDB" id="A0AAE1SAI9"/>
<feature type="region of interest" description="Disordered" evidence="1">
    <location>
        <begin position="55"/>
        <end position="76"/>
    </location>
</feature>
<dbReference type="Pfam" id="PF24289">
    <property type="entry name" value="DUF7477"/>
    <property type="match status" value="1"/>
</dbReference>
<feature type="domain" description="DUF7477" evidence="2">
    <location>
        <begin position="51"/>
        <end position="81"/>
    </location>
</feature>
<proteinExistence type="predicted"/>
<evidence type="ECO:0000259" key="2">
    <source>
        <dbReference type="Pfam" id="PF24289"/>
    </source>
</evidence>
<dbReference type="EMBL" id="JAVYJV010000007">
    <property type="protein sequence ID" value="KAK4365808.1"/>
    <property type="molecule type" value="Genomic_DNA"/>
</dbReference>